<protein>
    <submittedName>
        <fullName evidence="5">Glycerate kinase</fullName>
        <ecNumber evidence="5">2.7.1.31</ecNumber>
    </submittedName>
</protein>
<keyword evidence="3 4" id="KW-0418">Kinase</keyword>
<dbReference type="RefSeq" id="WP_345642008.1">
    <property type="nucleotide sequence ID" value="NZ_BAABLY010000008.1"/>
</dbReference>
<evidence type="ECO:0000256" key="4">
    <source>
        <dbReference type="PIRNR" id="PIRNR006078"/>
    </source>
</evidence>
<dbReference type="SUPFAM" id="SSF110738">
    <property type="entry name" value="Glycerate kinase I"/>
    <property type="match status" value="1"/>
</dbReference>
<gene>
    <name evidence="5" type="ORF">WHI96_05535</name>
</gene>
<evidence type="ECO:0000256" key="2">
    <source>
        <dbReference type="ARBA" id="ARBA00022679"/>
    </source>
</evidence>
<dbReference type="Pfam" id="PF02595">
    <property type="entry name" value="Gly_kinase"/>
    <property type="match status" value="1"/>
</dbReference>
<evidence type="ECO:0000313" key="5">
    <source>
        <dbReference type="EMBL" id="MEQ3538273.1"/>
    </source>
</evidence>
<dbReference type="EC" id="2.7.1.31" evidence="5"/>
<dbReference type="InterPro" id="IPR018193">
    <property type="entry name" value="Glyc_kinase_flavodox-like_fold"/>
</dbReference>
<dbReference type="EMBL" id="JBEDNP010000003">
    <property type="protein sequence ID" value="MEQ3538273.1"/>
    <property type="molecule type" value="Genomic_DNA"/>
</dbReference>
<dbReference type="Gene3D" id="3.90.1510.10">
    <property type="entry name" value="Glycerate kinase, domain 2"/>
    <property type="match status" value="1"/>
</dbReference>
<dbReference type="PANTHER" id="PTHR21599">
    <property type="entry name" value="GLYCERATE KINASE"/>
    <property type="match status" value="1"/>
</dbReference>
<dbReference type="GO" id="GO:0008887">
    <property type="term" value="F:glycerate kinase activity"/>
    <property type="evidence" value="ECO:0007669"/>
    <property type="project" value="UniProtKB-EC"/>
</dbReference>
<accession>A0ABV1JTL5</accession>
<evidence type="ECO:0000256" key="1">
    <source>
        <dbReference type="ARBA" id="ARBA00006284"/>
    </source>
</evidence>
<organism evidence="5 6">
    <name type="scientific">Pseudonocardia tropica</name>
    <dbReference type="NCBI Taxonomy" id="681289"/>
    <lineage>
        <taxon>Bacteria</taxon>
        <taxon>Bacillati</taxon>
        <taxon>Actinomycetota</taxon>
        <taxon>Actinomycetes</taxon>
        <taxon>Pseudonocardiales</taxon>
        <taxon>Pseudonocardiaceae</taxon>
        <taxon>Pseudonocardia</taxon>
    </lineage>
</organism>
<dbReference type="PIRSF" id="PIRSF006078">
    <property type="entry name" value="GlxK"/>
    <property type="match status" value="1"/>
</dbReference>
<dbReference type="Proteomes" id="UP001464923">
    <property type="component" value="Unassembled WGS sequence"/>
</dbReference>
<comment type="caution">
    <text evidence="5">The sequence shown here is derived from an EMBL/GenBank/DDBJ whole genome shotgun (WGS) entry which is preliminary data.</text>
</comment>
<dbReference type="InterPro" id="IPR004381">
    <property type="entry name" value="Glycerate_kinase"/>
</dbReference>
<comment type="similarity">
    <text evidence="1 4">Belongs to the glycerate kinase type-1 family.</text>
</comment>
<sequence length="390" mass="38447">MTGPLRVLVAPDSFKGSLAASAVAEALAAGWREVRPQDTVTLLPQADGGEGTVDAVARCVPGAEPRTSRPVPGPAGRPVTAHWLMLPDGSAVLDSASVCGLPLLDRPEPVAASTDGLGLLLRQVLAAGATSVTVGLGGSATTDGGAGALRGLGARLLDRAGDEIGPGGVELAQLHRIDVSGLVPPPTGGVRLLTDTRAVLTGPSGAATVFGPQKGASPYQVALLDRALARFADVLATVLPVEADRAGSGAAGGTAFGLAAWGGRILPGAHTVGELTGLHGLLPHADVVVTGEGRYDATSGTGKLVGALLQRCAGYPAAPLVVAGQIATPPPAAAIALTDLAGSVDAAIADPARWLRRAGALAARMRGDAGDRAVAEDAVVRGAVAEGAPG</sequence>
<dbReference type="Gene3D" id="3.40.50.10350">
    <property type="entry name" value="Glycerate kinase, domain 1"/>
    <property type="match status" value="1"/>
</dbReference>
<dbReference type="NCBIfam" id="TIGR00045">
    <property type="entry name" value="glycerate kinase"/>
    <property type="match status" value="1"/>
</dbReference>
<evidence type="ECO:0000256" key="3">
    <source>
        <dbReference type="ARBA" id="ARBA00022777"/>
    </source>
</evidence>
<name>A0ABV1JTL5_9PSEU</name>
<keyword evidence="6" id="KW-1185">Reference proteome</keyword>
<proteinExistence type="inferred from homology"/>
<dbReference type="PANTHER" id="PTHR21599:SF0">
    <property type="entry name" value="GLYCERATE KINASE"/>
    <property type="match status" value="1"/>
</dbReference>
<dbReference type="InterPro" id="IPR036129">
    <property type="entry name" value="Glycerate_kinase_sf"/>
</dbReference>
<keyword evidence="2 4" id="KW-0808">Transferase</keyword>
<evidence type="ECO:0000313" key="6">
    <source>
        <dbReference type="Proteomes" id="UP001464923"/>
    </source>
</evidence>
<dbReference type="InterPro" id="IPR018197">
    <property type="entry name" value="Glycerate_kinase_RE-like"/>
</dbReference>
<reference evidence="5 6" key="1">
    <citation type="submission" date="2024-03" db="EMBL/GenBank/DDBJ databases">
        <title>Draft genome sequence of Pseudonocardia tropica JCM 19149.</title>
        <authorList>
            <person name="Butdee W."/>
            <person name="Duangmal K."/>
        </authorList>
    </citation>
    <scope>NUCLEOTIDE SEQUENCE [LARGE SCALE GENOMIC DNA]</scope>
    <source>
        <strain evidence="5 6">JCM 19149</strain>
    </source>
</reference>